<evidence type="ECO:0000256" key="1">
    <source>
        <dbReference type="ARBA" id="ARBA00004651"/>
    </source>
</evidence>
<comment type="similarity">
    <text evidence="2">Belongs to the binding-protein-dependent transport system permease family. MalFG subfamily.</text>
</comment>
<comment type="caution">
    <text evidence="11">The sequence shown here is derived from an EMBL/GenBank/DDBJ whole genome shotgun (WGS) entry which is preliminary data.</text>
</comment>
<evidence type="ECO:0000259" key="10">
    <source>
        <dbReference type="PROSITE" id="PS50928"/>
    </source>
</evidence>
<keyword evidence="6 9" id="KW-0812">Transmembrane</keyword>
<feature type="transmembrane region" description="Helical" evidence="9">
    <location>
        <begin position="163"/>
        <end position="181"/>
    </location>
</feature>
<evidence type="ECO:0000256" key="9">
    <source>
        <dbReference type="RuleBase" id="RU363032"/>
    </source>
</evidence>
<gene>
    <name evidence="11" type="ORF">IW967_05395</name>
</gene>
<dbReference type="Proteomes" id="UP000642910">
    <property type="component" value="Unassembled WGS sequence"/>
</dbReference>
<dbReference type="InterPro" id="IPR050901">
    <property type="entry name" value="BP-dep_ABC_trans_perm"/>
</dbReference>
<accession>A0ABS0F1Y4</accession>
<name>A0ABS0F1Y4_9BACL</name>
<keyword evidence="5" id="KW-0762">Sugar transport</keyword>
<evidence type="ECO:0000256" key="3">
    <source>
        <dbReference type="ARBA" id="ARBA00022448"/>
    </source>
</evidence>
<dbReference type="SUPFAM" id="SSF161098">
    <property type="entry name" value="MetI-like"/>
    <property type="match status" value="1"/>
</dbReference>
<reference evidence="11 12" key="1">
    <citation type="submission" date="2020-11" db="EMBL/GenBank/DDBJ databases">
        <title>Genomic insight of Alicyclobacillus mali FL 18 reveals a new arsenic-resistant strain, with potential in environmental biotechnology.</title>
        <authorList>
            <person name="Fiorentino G."/>
            <person name="Gallo G."/>
            <person name="Aulitto M."/>
        </authorList>
    </citation>
    <scope>NUCLEOTIDE SEQUENCE [LARGE SCALE GENOMIC DNA]</scope>
    <source>
        <strain evidence="11 12">FL 18</strain>
    </source>
</reference>
<keyword evidence="3 9" id="KW-0813">Transport</keyword>
<feature type="transmembrane region" description="Helical" evidence="9">
    <location>
        <begin position="132"/>
        <end position="151"/>
    </location>
</feature>
<dbReference type="RefSeq" id="WP_195867355.1">
    <property type="nucleotide sequence ID" value="NZ_JADPKZ010000035.1"/>
</dbReference>
<evidence type="ECO:0000256" key="8">
    <source>
        <dbReference type="ARBA" id="ARBA00023136"/>
    </source>
</evidence>
<evidence type="ECO:0000313" key="12">
    <source>
        <dbReference type="Proteomes" id="UP000642910"/>
    </source>
</evidence>
<dbReference type="PANTHER" id="PTHR32243:SF50">
    <property type="entry name" value="MALTOSE_MALTODEXTRIN TRANSPORT SYSTEM PERMEASE PROTEIN MALG"/>
    <property type="match status" value="1"/>
</dbReference>
<feature type="transmembrane region" description="Helical" evidence="9">
    <location>
        <begin position="33"/>
        <end position="61"/>
    </location>
</feature>
<evidence type="ECO:0000313" key="11">
    <source>
        <dbReference type="EMBL" id="MBF8377305.1"/>
    </source>
</evidence>
<keyword evidence="7 9" id="KW-1133">Transmembrane helix</keyword>
<feature type="transmembrane region" description="Helical" evidence="9">
    <location>
        <begin position="265"/>
        <end position="286"/>
    </location>
</feature>
<dbReference type="Gene3D" id="1.10.3720.10">
    <property type="entry name" value="MetI-like"/>
    <property type="match status" value="1"/>
</dbReference>
<keyword evidence="8 9" id="KW-0472">Membrane</keyword>
<evidence type="ECO:0000256" key="6">
    <source>
        <dbReference type="ARBA" id="ARBA00022692"/>
    </source>
</evidence>
<protein>
    <submittedName>
        <fullName evidence="11">ABC transporter permease subunit</fullName>
    </submittedName>
</protein>
<sequence length="301" mass="33580">MAMVNERFIASDSRRRTALRRRSRKSMQPGERIALWVSRIVIWCVIVVVLLPMWFVVIASFNPSNSYISFSLFPSNASLANYKVLFQGGQFWTWVRNSVLVGVVVAVAQSFITAMSAFAFSKLRFYGRKYGLMTLLLLQMFPNILAIAAFYTALAKLNMIDMLGSYILVMLGTSAFNIWLLKGYMDSVPRELDEAAVIDGATTWQRFVHVTLPLSTPMMVVIFFLTLVGIFSEYMFAGTILQSPWNYTLGVGMYNLISGQFAKNWGEFAAAALLSAVPLAIVFALAQRYLTKGLVAGSVKG</sequence>
<evidence type="ECO:0000256" key="2">
    <source>
        <dbReference type="ARBA" id="ARBA00009047"/>
    </source>
</evidence>
<dbReference type="EMBL" id="JADPKZ010000035">
    <property type="protein sequence ID" value="MBF8377305.1"/>
    <property type="molecule type" value="Genomic_DNA"/>
</dbReference>
<keyword evidence="4" id="KW-1003">Cell membrane</keyword>
<dbReference type="InterPro" id="IPR035906">
    <property type="entry name" value="MetI-like_sf"/>
</dbReference>
<organism evidence="11 12">
    <name type="scientific">Alicyclobacillus mali</name>
    <name type="common">ex Roth et al. 2021</name>
    <dbReference type="NCBI Taxonomy" id="1123961"/>
    <lineage>
        <taxon>Bacteria</taxon>
        <taxon>Bacillati</taxon>
        <taxon>Bacillota</taxon>
        <taxon>Bacilli</taxon>
        <taxon>Bacillales</taxon>
        <taxon>Alicyclobacillaceae</taxon>
        <taxon>Alicyclobacillus</taxon>
    </lineage>
</organism>
<dbReference type="InterPro" id="IPR000515">
    <property type="entry name" value="MetI-like"/>
</dbReference>
<dbReference type="Pfam" id="PF00528">
    <property type="entry name" value="BPD_transp_1"/>
    <property type="match status" value="1"/>
</dbReference>
<evidence type="ECO:0000256" key="5">
    <source>
        <dbReference type="ARBA" id="ARBA00022597"/>
    </source>
</evidence>
<feature type="transmembrane region" description="Helical" evidence="9">
    <location>
        <begin position="99"/>
        <end position="120"/>
    </location>
</feature>
<dbReference type="PANTHER" id="PTHR32243">
    <property type="entry name" value="MALTOSE TRANSPORT SYSTEM PERMEASE-RELATED"/>
    <property type="match status" value="1"/>
</dbReference>
<evidence type="ECO:0000256" key="7">
    <source>
        <dbReference type="ARBA" id="ARBA00022989"/>
    </source>
</evidence>
<evidence type="ECO:0000256" key="4">
    <source>
        <dbReference type="ARBA" id="ARBA00022475"/>
    </source>
</evidence>
<dbReference type="CDD" id="cd06261">
    <property type="entry name" value="TM_PBP2"/>
    <property type="match status" value="1"/>
</dbReference>
<comment type="subcellular location">
    <subcellularLocation>
        <location evidence="1 9">Cell membrane</location>
        <topology evidence="1 9">Multi-pass membrane protein</topology>
    </subcellularLocation>
</comment>
<feature type="domain" description="ABC transmembrane type-1" evidence="10">
    <location>
        <begin position="95"/>
        <end position="286"/>
    </location>
</feature>
<keyword evidence="12" id="KW-1185">Reference proteome</keyword>
<dbReference type="PROSITE" id="PS50928">
    <property type="entry name" value="ABC_TM1"/>
    <property type="match status" value="1"/>
</dbReference>
<proteinExistence type="inferred from homology"/>